<dbReference type="AlphaFoldDB" id="A0A0H5CB86"/>
<dbReference type="EMBL" id="CDQK01000002">
    <property type="protein sequence ID" value="CEP21349.1"/>
    <property type="molecule type" value="Genomic_DNA"/>
</dbReference>
<dbReference type="FunFam" id="3.40.1090.10:FF:000010">
    <property type="entry name" value="Lysophospholipase"/>
    <property type="match status" value="1"/>
</dbReference>
<comment type="catalytic activity">
    <reaction evidence="9">
        <text>a 1-acyl-sn-glycero-3-phosphocholine + H2O = sn-glycerol 3-phosphocholine + a fatty acid + H(+)</text>
        <dbReference type="Rhea" id="RHEA:15177"/>
        <dbReference type="ChEBI" id="CHEBI:15377"/>
        <dbReference type="ChEBI" id="CHEBI:15378"/>
        <dbReference type="ChEBI" id="CHEBI:16870"/>
        <dbReference type="ChEBI" id="CHEBI:28868"/>
        <dbReference type="ChEBI" id="CHEBI:58168"/>
        <dbReference type="EC" id="3.1.1.5"/>
    </reaction>
</comment>
<dbReference type="PANTHER" id="PTHR10728:SF33">
    <property type="entry name" value="LYSOPHOSPHOLIPASE 1-RELATED"/>
    <property type="match status" value="1"/>
</dbReference>
<dbReference type="Proteomes" id="UP000038830">
    <property type="component" value="Unassembled WGS sequence"/>
</dbReference>
<proteinExistence type="inferred from homology"/>
<evidence type="ECO:0000259" key="10">
    <source>
        <dbReference type="PROSITE" id="PS51210"/>
    </source>
</evidence>
<evidence type="ECO:0000256" key="2">
    <source>
        <dbReference type="ARBA" id="ARBA00013274"/>
    </source>
</evidence>
<keyword evidence="6 8" id="KW-0443">Lipid metabolism</keyword>
<organism evidence="11 12">
    <name type="scientific">Cyberlindnera jadinii (strain ATCC 18201 / CBS 1600 / BCRC 20928 / JCM 3617 / NBRC 0987 / NRRL Y-1542)</name>
    <name type="common">Torula yeast</name>
    <name type="synonym">Candida utilis</name>
    <dbReference type="NCBI Taxonomy" id="983966"/>
    <lineage>
        <taxon>Eukaryota</taxon>
        <taxon>Fungi</taxon>
        <taxon>Dikarya</taxon>
        <taxon>Ascomycota</taxon>
        <taxon>Saccharomycotina</taxon>
        <taxon>Saccharomycetes</taxon>
        <taxon>Phaffomycetales</taxon>
        <taxon>Phaffomycetaceae</taxon>
        <taxon>Cyberlindnera</taxon>
    </lineage>
</organism>
<dbReference type="InterPro" id="IPR016035">
    <property type="entry name" value="Acyl_Trfase/lysoPLipase"/>
</dbReference>
<dbReference type="PROSITE" id="PS51210">
    <property type="entry name" value="PLA2C"/>
    <property type="match status" value="1"/>
</dbReference>
<dbReference type="GO" id="GO:0005783">
    <property type="term" value="C:endoplasmic reticulum"/>
    <property type="evidence" value="ECO:0007669"/>
    <property type="project" value="TreeGrafter"/>
</dbReference>
<evidence type="ECO:0000256" key="1">
    <source>
        <dbReference type="ARBA" id="ARBA00008780"/>
    </source>
</evidence>
<evidence type="ECO:0000256" key="9">
    <source>
        <dbReference type="RuleBase" id="RU362103"/>
    </source>
</evidence>
<dbReference type="InterPro" id="IPR002642">
    <property type="entry name" value="LysoPLipase_cat_dom"/>
</dbReference>
<dbReference type="GO" id="GO:0005829">
    <property type="term" value="C:cytosol"/>
    <property type="evidence" value="ECO:0007669"/>
    <property type="project" value="TreeGrafter"/>
</dbReference>
<dbReference type="Pfam" id="PF01735">
    <property type="entry name" value="PLA2_B"/>
    <property type="match status" value="1"/>
</dbReference>
<evidence type="ECO:0000256" key="5">
    <source>
        <dbReference type="ARBA" id="ARBA00022963"/>
    </source>
</evidence>
<dbReference type="GO" id="GO:0046475">
    <property type="term" value="P:glycerophospholipid catabolic process"/>
    <property type="evidence" value="ECO:0007669"/>
    <property type="project" value="TreeGrafter"/>
</dbReference>
<dbReference type="EC" id="3.1.1.5" evidence="2 9"/>
<evidence type="ECO:0000313" key="12">
    <source>
        <dbReference type="Proteomes" id="UP000038830"/>
    </source>
</evidence>
<protein>
    <recommendedName>
        <fullName evidence="2 9">Lysophospholipase</fullName>
        <ecNumber evidence="2 9">3.1.1.5</ecNumber>
    </recommendedName>
</protein>
<keyword evidence="7" id="KW-0325">Glycoprotein</keyword>
<accession>A0A0H5CB86</accession>
<dbReference type="GO" id="GO:0005576">
    <property type="term" value="C:extracellular region"/>
    <property type="evidence" value="ECO:0007669"/>
    <property type="project" value="TreeGrafter"/>
</dbReference>
<keyword evidence="5 8" id="KW-0442">Lipid degradation</keyword>
<dbReference type="PANTHER" id="PTHR10728">
    <property type="entry name" value="CYTOSOLIC PHOSPHOLIPASE A2"/>
    <property type="match status" value="1"/>
</dbReference>
<name>A0A0H5CB86_CYBJN</name>
<dbReference type="SUPFAM" id="SSF52151">
    <property type="entry name" value="FabD/lysophospholipase-like"/>
    <property type="match status" value="1"/>
</dbReference>
<dbReference type="GO" id="GO:0004622">
    <property type="term" value="F:phosphatidylcholine lysophospholipase activity"/>
    <property type="evidence" value="ECO:0007669"/>
    <property type="project" value="UniProtKB-EC"/>
</dbReference>
<dbReference type="GO" id="GO:0005886">
    <property type="term" value="C:plasma membrane"/>
    <property type="evidence" value="ECO:0007669"/>
    <property type="project" value="TreeGrafter"/>
</dbReference>
<dbReference type="GO" id="GO:0004623">
    <property type="term" value="F:phospholipase A2 activity"/>
    <property type="evidence" value="ECO:0007669"/>
    <property type="project" value="TreeGrafter"/>
</dbReference>
<dbReference type="SMART" id="SM00022">
    <property type="entry name" value="PLAc"/>
    <property type="match status" value="1"/>
</dbReference>
<evidence type="ECO:0000256" key="6">
    <source>
        <dbReference type="ARBA" id="ARBA00023098"/>
    </source>
</evidence>
<sequence length="611" mass="67821">MILSTILLTAFASAVIGVNTRGSYAPDKVPCPENASFIRDAADLSSMEKEWITKRHERTDQELKRFLEGVSLQDFDAGEFIDSLDRSINIGLSFSGGSYRAMFNGAGQYAALDSRTEGAEAHGLGGLLQASTYLSGLSGGNWLTGTLIMNNWSSVPDLLDSDEIWNLENPKLHFGGDNLTLIQERWKLLKSQVDEKAEAGFHTSLTDPWGRQMSYQFFGTGDDGAISLRFSDMRDIDAFKDAEMPFPFSIALSGYPDSKNVSLESTVIEFNPFEMGSWDPSLFAFTDLKYLGSNVSNGVPVSDICIEGFDNVGFVLGTSSNVFNEFPLNTSRWGNLTPQAIHNFLGDNFDEYYDVGVYKPNPFRESEHGSQRSLLDDDGLYLVDGGWDLQNIPLAPMLLPERGVDVLFAFDNSFDTEDTFPNGTAIGATYDRQFLEQGQRLPFPYVPSSKTILKDELNSKPLFLGCNASNMTDLSSVPPLVVYIPNVAYTTWSNTSGYKVAYSNEERNALIQNGFEAATRFNLTIDPNWKKCVGCSIIRRSQERNGIEQSEECSKCFQEYCWNGEEYTGDDVVLNRSLNYTSSSNLDTANMSSGVYPSTFDDLELELSKLP</sequence>
<gene>
    <name evidence="11" type="primary">PLB3</name>
    <name evidence="11" type="ORF">BN1211_1423</name>
</gene>
<evidence type="ECO:0000256" key="4">
    <source>
        <dbReference type="ARBA" id="ARBA00022801"/>
    </source>
</evidence>
<feature type="chain" id="PRO_5005118924" description="Lysophospholipase" evidence="9">
    <location>
        <begin position="18"/>
        <end position="611"/>
    </location>
</feature>
<evidence type="ECO:0000313" key="11">
    <source>
        <dbReference type="EMBL" id="CEP21349.1"/>
    </source>
</evidence>
<feature type="signal peptide" evidence="9">
    <location>
        <begin position="1"/>
        <end position="17"/>
    </location>
</feature>
<evidence type="ECO:0000256" key="7">
    <source>
        <dbReference type="ARBA" id="ARBA00023180"/>
    </source>
</evidence>
<feature type="domain" description="PLA2c" evidence="10">
    <location>
        <begin position="30"/>
        <end position="567"/>
    </location>
</feature>
<comment type="similarity">
    <text evidence="1 9">Belongs to the lysophospholipase family.</text>
</comment>
<keyword evidence="3 9" id="KW-0732">Signal</keyword>
<reference evidence="12" key="1">
    <citation type="journal article" date="2015" name="J. Biotechnol.">
        <title>The structure of the Cyberlindnera jadinii genome and its relation to Candida utilis analyzed by the occurrence of single nucleotide polymorphisms.</title>
        <authorList>
            <person name="Rupp O."/>
            <person name="Brinkrolf K."/>
            <person name="Buerth C."/>
            <person name="Kunigo M."/>
            <person name="Schneider J."/>
            <person name="Jaenicke S."/>
            <person name="Goesmann A."/>
            <person name="Puehler A."/>
            <person name="Jaeger K.-E."/>
            <person name="Ernst J.F."/>
        </authorList>
    </citation>
    <scope>NUCLEOTIDE SEQUENCE [LARGE SCALE GENOMIC DNA]</scope>
    <source>
        <strain evidence="12">ATCC 18201 / CBS 1600 / BCRC 20928 / JCM 3617 / NBRC 0987 / NRRL Y-1542</strain>
    </source>
</reference>
<keyword evidence="4 8" id="KW-0378">Hydrolase</keyword>
<dbReference type="Gene3D" id="3.40.1090.10">
    <property type="entry name" value="Cytosolic phospholipase A2 catalytic domain"/>
    <property type="match status" value="1"/>
</dbReference>
<evidence type="ECO:0000256" key="3">
    <source>
        <dbReference type="ARBA" id="ARBA00022729"/>
    </source>
</evidence>
<evidence type="ECO:0000256" key="8">
    <source>
        <dbReference type="PROSITE-ProRule" id="PRU00555"/>
    </source>
</evidence>